<dbReference type="Gene3D" id="3.30.360.10">
    <property type="entry name" value="Dihydrodipicolinate Reductase, domain 2"/>
    <property type="match status" value="1"/>
</dbReference>
<dbReference type="SUPFAM" id="SSF55347">
    <property type="entry name" value="Glyceraldehyde-3-phosphate dehydrogenase-like, C-terminal domain"/>
    <property type="match status" value="1"/>
</dbReference>
<dbReference type="GO" id="GO:0000166">
    <property type="term" value="F:nucleotide binding"/>
    <property type="evidence" value="ECO:0007669"/>
    <property type="project" value="InterPro"/>
</dbReference>
<dbReference type="PANTHER" id="PTHR43708">
    <property type="entry name" value="CONSERVED EXPRESSED OXIDOREDUCTASE (EUROFUNG)"/>
    <property type="match status" value="1"/>
</dbReference>
<accession>A0A3D9EU32</accession>
<evidence type="ECO:0000313" key="3">
    <source>
        <dbReference type="EMBL" id="RED06659.1"/>
    </source>
</evidence>
<evidence type="ECO:0000259" key="1">
    <source>
        <dbReference type="Pfam" id="PF01408"/>
    </source>
</evidence>
<dbReference type="Proteomes" id="UP000256988">
    <property type="component" value="Unassembled WGS sequence"/>
</dbReference>
<reference evidence="3 4" key="1">
    <citation type="submission" date="2018-07" db="EMBL/GenBank/DDBJ databases">
        <title>Genome sequencing of rice bacterial endophytes.</title>
        <authorList>
            <person name="Venturi V."/>
        </authorList>
    </citation>
    <scope>NUCLEOTIDE SEQUENCE [LARGE SCALE GENOMIC DNA]</scope>
    <source>
        <strain evidence="3 4">AG1002</strain>
    </source>
</reference>
<dbReference type="AlphaFoldDB" id="A0A3D9EU32"/>
<organism evidence="3 4">
    <name type="scientific">Ectopseudomonas oleovorans</name>
    <name type="common">Pseudomonas oleovorans</name>
    <dbReference type="NCBI Taxonomy" id="301"/>
    <lineage>
        <taxon>Bacteria</taxon>
        <taxon>Pseudomonadati</taxon>
        <taxon>Pseudomonadota</taxon>
        <taxon>Gammaproteobacteria</taxon>
        <taxon>Pseudomonadales</taxon>
        <taxon>Pseudomonadaceae</taxon>
        <taxon>Ectopseudomonas</taxon>
    </lineage>
</organism>
<dbReference type="RefSeq" id="WP_108580987.1">
    <property type="nucleotide sequence ID" value="NZ_QRDL01000002.1"/>
</dbReference>
<dbReference type="SUPFAM" id="SSF51735">
    <property type="entry name" value="NAD(P)-binding Rossmann-fold domains"/>
    <property type="match status" value="1"/>
</dbReference>
<dbReference type="Gene3D" id="3.40.50.720">
    <property type="entry name" value="NAD(P)-binding Rossmann-like Domain"/>
    <property type="match status" value="1"/>
</dbReference>
<dbReference type="InterPro" id="IPR000683">
    <property type="entry name" value="Gfo/Idh/MocA-like_OxRdtase_N"/>
</dbReference>
<gene>
    <name evidence="3" type="ORF">DFO60_1162</name>
</gene>
<dbReference type="InterPro" id="IPR036291">
    <property type="entry name" value="NAD(P)-bd_dom_sf"/>
</dbReference>
<evidence type="ECO:0000313" key="4">
    <source>
        <dbReference type="Proteomes" id="UP000256988"/>
    </source>
</evidence>
<dbReference type="InterPro" id="IPR055170">
    <property type="entry name" value="GFO_IDH_MocA-like_dom"/>
</dbReference>
<dbReference type="EMBL" id="QRDL01000002">
    <property type="protein sequence ID" value="RED06659.1"/>
    <property type="molecule type" value="Genomic_DNA"/>
</dbReference>
<dbReference type="Pfam" id="PF22725">
    <property type="entry name" value="GFO_IDH_MocA_C3"/>
    <property type="match status" value="1"/>
</dbReference>
<proteinExistence type="predicted"/>
<name>A0A3D9EU32_ECTOL</name>
<dbReference type="PANTHER" id="PTHR43708:SF3">
    <property type="entry name" value="OXIDOREDUCTASE"/>
    <property type="match status" value="1"/>
</dbReference>
<dbReference type="Pfam" id="PF01408">
    <property type="entry name" value="GFO_IDH_MocA"/>
    <property type="match status" value="1"/>
</dbReference>
<feature type="domain" description="GFO/IDH/MocA-like oxidoreductase" evidence="2">
    <location>
        <begin position="153"/>
        <end position="283"/>
    </location>
</feature>
<comment type="caution">
    <text evidence="3">The sequence shown here is derived from an EMBL/GenBank/DDBJ whole genome shotgun (WGS) entry which is preliminary data.</text>
</comment>
<dbReference type="InterPro" id="IPR051317">
    <property type="entry name" value="Gfo/Idh/MocA_oxidoreduct"/>
</dbReference>
<evidence type="ECO:0000259" key="2">
    <source>
        <dbReference type="Pfam" id="PF22725"/>
    </source>
</evidence>
<feature type="domain" description="Gfo/Idh/MocA-like oxidoreductase N-terminal" evidence="1">
    <location>
        <begin position="9"/>
        <end position="132"/>
    </location>
</feature>
<sequence>MQAETGGRVRYGMIGGGQGAFIGAAHRRAAALDGALELVCGAFSRDLANNEATGRELGLAPERVYASWETLLASEARLPPEQRVELLVIVTPNDLHVPIAQAALSAGFHVFSEKPAGISLAQVQRLAETLAALPRPLRYALAHTYLGYPLVWEARERVARGELGALRKIHVEYPQGWLAQDLAATGNRQAAWRDDPALSGPGGCLGDIGTHAFSLAEFIGGQPITRLSAHLRSHLPGRRLDDDVMVLFETAAGASGSLLASQVCIGEENGLRIRLYGERGSLEWQQQAPNSLLQRSLDQPPQTLRAGLGLPWLSAGTQQRLRLPAGHPEGYLEALANLYRELAAAIRDPADPAPGLPGITTGWRGLAFIETALASHRRQGAWTPLPNLGA</sequence>
<protein>
    <submittedName>
        <fullName evidence="3">Putative dehydrogenase</fullName>
    </submittedName>
</protein>